<dbReference type="PANTHER" id="PTHR22744:SF14">
    <property type="entry name" value="BTB DOMAIN-CONTAINING PROTEIN-RELATED"/>
    <property type="match status" value="1"/>
</dbReference>
<evidence type="ECO:0000259" key="1">
    <source>
        <dbReference type="PROSITE" id="PS50097"/>
    </source>
</evidence>
<accession>A0AAV5VNJ5</accession>
<feature type="domain" description="BTB" evidence="1">
    <location>
        <begin position="130"/>
        <end position="189"/>
    </location>
</feature>
<reference evidence="2" key="1">
    <citation type="submission" date="2023-10" db="EMBL/GenBank/DDBJ databases">
        <title>Genome assembly of Pristionchus species.</title>
        <authorList>
            <person name="Yoshida K."/>
            <person name="Sommer R.J."/>
        </authorList>
    </citation>
    <scope>NUCLEOTIDE SEQUENCE</scope>
    <source>
        <strain evidence="2">RS5133</strain>
    </source>
</reference>
<gene>
    <name evidence="2" type="ORF">PFISCL1PPCAC_12300</name>
</gene>
<dbReference type="EMBL" id="BTSY01000003">
    <property type="protein sequence ID" value="GMT21003.1"/>
    <property type="molecule type" value="Genomic_DNA"/>
</dbReference>
<keyword evidence="3" id="KW-1185">Reference proteome</keyword>
<name>A0AAV5VNJ5_9BILA</name>
<dbReference type="InterPro" id="IPR002083">
    <property type="entry name" value="MATH/TRAF_dom"/>
</dbReference>
<sequence length="289" mass="32729">DSPTIKMRIPDGTKIDSIGTFSPVHRINGFPWRLHVYPSCYGGHLSLALICDKSTESYLWKCNAAVTIKFAQTKSSVKKAEYSFVSWNGSMVNMADFERTCKKVGVDIETKEDGESFRVKPSLDPLSDARDGILVVGDGKIHVNKKSLASQSSYFSALFFGGFKESNQEEININDVEHKDLDNLFRLMYEFVGQSMTKENVEKIVELSQRFDLKIVEDRVVNFLLGCDSISIHKKLLMSEQLRLETLKTAVLLEYTCRNSLIGLRNSAEYSLISPETVKIMFEKCCQFI</sequence>
<dbReference type="SUPFAM" id="SSF49599">
    <property type="entry name" value="TRAF domain-like"/>
    <property type="match status" value="1"/>
</dbReference>
<evidence type="ECO:0000313" key="2">
    <source>
        <dbReference type="EMBL" id="GMT21003.1"/>
    </source>
</evidence>
<dbReference type="CDD" id="cd18186">
    <property type="entry name" value="BTB_POZ_ZBTB_KLHL-like"/>
    <property type="match status" value="1"/>
</dbReference>
<comment type="caution">
    <text evidence="2">The sequence shown here is derived from an EMBL/GenBank/DDBJ whole genome shotgun (WGS) entry which is preliminary data.</text>
</comment>
<feature type="non-terminal residue" evidence="2">
    <location>
        <position position="1"/>
    </location>
</feature>
<dbReference type="Gene3D" id="2.60.210.10">
    <property type="entry name" value="Apoptosis, Tumor Necrosis Factor Receptor Associated Protein 2, Chain A"/>
    <property type="match status" value="1"/>
</dbReference>
<dbReference type="SMART" id="SM00225">
    <property type="entry name" value="BTB"/>
    <property type="match status" value="1"/>
</dbReference>
<proteinExistence type="predicted"/>
<dbReference type="InterPro" id="IPR000210">
    <property type="entry name" value="BTB/POZ_dom"/>
</dbReference>
<dbReference type="PANTHER" id="PTHR22744">
    <property type="entry name" value="HELIX LOOP HELIX PROTEIN 21-RELATED"/>
    <property type="match status" value="1"/>
</dbReference>
<dbReference type="InterPro" id="IPR011333">
    <property type="entry name" value="SKP1/BTB/POZ_sf"/>
</dbReference>
<evidence type="ECO:0000313" key="3">
    <source>
        <dbReference type="Proteomes" id="UP001432322"/>
    </source>
</evidence>
<organism evidence="2 3">
    <name type="scientific">Pristionchus fissidentatus</name>
    <dbReference type="NCBI Taxonomy" id="1538716"/>
    <lineage>
        <taxon>Eukaryota</taxon>
        <taxon>Metazoa</taxon>
        <taxon>Ecdysozoa</taxon>
        <taxon>Nematoda</taxon>
        <taxon>Chromadorea</taxon>
        <taxon>Rhabditida</taxon>
        <taxon>Rhabditina</taxon>
        <taxon>Diplogasteromorpha</taxon>
        <taxon>Diplogasteroidea</taxon>
        <taxon>Neodiplogasteridae</taxon>
        <taxon>Pristionchus</taxon>
    </lineage>
</organism>
<dbReference type="PROSITE" id="PS50097">
    <property type="entry name" value="BTB"/>
    <property type="match status" value="1"/>
</dbReference>
<dbReference type="CDD" id="cd00121">
    <property type="entry name" value="MATH"/>
    <property type="match status" value="1"/>
</dbReference>
<dbReference type="Pfam" id="PF00651">
    <property type="entry name" value="BTB"/>
    <property type="match status" value="1"/>
</dbReference>
<dbReference type="SUPFAM" id="SSF54695">
    <property type="entry name" value="POZ domain"/>
    <property type="match status" value="1"/>
</dbReference>
<dbReference type="AlphaFoldDB" id="A0AAV5VNJ5"/>
<dbReference type="Pfam" id="PF00917">
    <property type="entry name" value="MATH"/>
    <property type="match status" value="1"/>
</dbReference>
<dbReference type="Proteomes" id="UP001432322">
    <property type="component" value="Unassembled WGS sequence"/>
</dbReference>
<dbReference type="InterPro" id="IPR008974">
    <property type="entry name" value="TRAF-like"/>
</dbReference>
<protein>
    <recommendedName>
        <fullName evidence="1">BTB domain-containing protein</fullName>
    </recommendedName>
</protein>
<dbReference type="Gene3D" id="3.30.710.10">
    <property type="entry name" value="Potassium Channel Kv1.1, Chain A"/>
    <property type="match status" value="1"/>
</dbReference>